<accession>A0A1A7BZF6</accession>
<keyword evidence="1" id="KW-0732">Signal</keyword>
<comment type="caution">
    <text evidence="2">The sequence shown here is derived from an EMBL/GenBank/DDBJ whole genome shotgun (WGS) entry which is preliminary data.</text>
</comment>
<dbReference type="RefSeq" id="WP_065308589.1">
    <property type="nucleotide sequence ID" value="NZ_LOCQ01000056.1"/>
</dbReference>
<reference evidence="2 3" key="1">
    <citation type="submission" date="2016-04" db="EMBL/GenBank/DDBJ databases">
        <title>Draft genome sequence of Janthinobacterium psychrotolerans sp. nov., isolated from freshwater sediments in Denmark.</title>
        <authorList>
            <person name="Gong X."/>
            <person name="Skrivergaard S."/>
            <person name="Korsgaard B.S."/>
            <person name="Schreiber L."/>
            <person name="Marshall I.P."/>
            <person name="Finster K."/>
            <person name="Schramm A."/>
        </authorList>
    </citation>
    <scope>NUCLEOTIDE SEQUENCE [LARGE SCALE GENOMIC DNA]</scope>
    <source>
        <strain evidence="2 3">S3-2</strain>
    </source>
</reference>
<organism evidence="2 3">
    <name type="scientific">Janthinobacterium psychrotolerans</name>
    <dbReference type="NCBI Taxonomy" id="1747903"/>
    <lineage>
        <taxon>Bacteria</taxon>
        <taxon>Pseudomonadati</taxon>
        <taxon>Pseudomonadota</taxon>
        <taxon>Betaproteobacteria</taxon>
        <taxon>Burkholderiales</taxon>
        <taxon>Oxalobacteraceae</taxon>
        <taxon>Janthinobacterium</taxon>
    </lineage>
</organism>
<dbReference type="Proteomes" id="UP000092713">
    <property type="component" value="Unassembled WGS sequence"/>
</dbReference>
<sequence>MKRTATLLLMTLISLPLALAATATATAAEPAQRLQRASGLWKVTPTTSPHSWEICVDQGKDRLIDDDLWANFETECQIESQSRDGDSYRVQAQCPDAKLAASFKGDLARAYTLTADTSFELKGKTEVQHTELKATFEGACPAGLAPGAKKMRGGLVMKGVYQSR</sequence>
<evidence type="ECO:0008006" key="4">
    <source>
        <dbReference type="Google" id="ProtNLM"/>
    </source>
</evidence>
<dbReference type="EMBL" id="LOCQ01000056">
    <property type="protein sequence ID" value="OBV38882.1"/>
    <property type="molecule type" value="Genomic_DNA"/>
</dbReference>
<feature type="chain" id="PRO_5008510031" description="DUF3617 family protein" evidence="1">
    <location>
        <begin position="21"/>
        <end position="164"/>
    </location>
</feature>
<evidence type="ECO:0000256" key="1">
    <source>
        <dbReference type="SAM" id="SignalP"/>
    </source>
</evidence>
<feature type="signal peptide" evidence="1">
    <location>
        <begin position="1"/>
        <end position="20"/>
    </location>
</feature>
<proteinExistence type="predicted"/>
<keyword evidence="3" id="KW-1185">Reference proteome</keyword>
<evidence type="ECO:0000313" key="3">
    <source>
        <dbReference type="Proteomes" id="UP000092713"/>
    </source>
</evidence>
<protein>
    <recommendedName>
        <fullName evidence="4">DUF3617 family protein</fullName>
    </recommendedName>
</protein>
<dbReference type="Pfam" id="PF12276">
    <property type="entry name" value="DUF3617"/>
    <property type="match status" value="1"/>
</dbReference>
<dbReference type="OrthoDB" id="6859213at2"/>
<dbReference type="STRING" id="1747903.ASR47_1007198"/>
<dbReference type="InterPro" id="IPR022061">
    <property type="entry name" value="DUF3617"/>
</dbReference>
<evidence type="ECO:0000313" key="2">
    <source>
        <dbReference type="EMBL" id="OBV38882.1"/>
    </source>
</evidence>
<dbReference type="AlphaFoldDB" id="A0A1A7BZF6"/>
<name>A0A1A7BZF6_9BURK</name>
<gene>
    <name evidence="2" type="ORF">ASR47_1007198</name>
</gene>